<evidence type="ECO:0000313" key="1">
    <source>
        <dbReference type="EMBL" id="KAJ7530871.1"/>
    </source>
</evidence>
<reference evidence="2" key="1">
    <citation type="journal article" date="2024" name="Proc. Natl. Acad. Sci. U.S.A.">
        <title>Extraordinary preservation of gene collinearity over three hundred million years revealed in homosporous lycophytes.</title>
        <authorList>
            <person name="Li C."/>
            <person name="Wickell D."/>
            <person name="Kuo L.Y."/>
            <person name="Chen X."/>
            <person name="Nie B."/>
            <person name="Liao X."/>
            <person name="Peng D."/>
            <person name="Ji J."/>
            <person name="Jenkins J."/>
            <person name="Williams M."/>
            <person name="Shu S."/>
            <person name="Plott C."/>
            <person name="Barry K."/>
            <person name="Rajasekar S."/>
            <person name="Grimwood J."/>
            <person name="Han X."/>
            <person name="Sun S."/>
            <person name="Hou Z."/>
            <person name="He W."/>
            <person name="Dai G."/>
            <person name="Sun C."/>
            <person name="Schmutz J."/>
            <person name="Leebens-Mack J.H."/>
            <person name="Li F.W."/>
            <person name="Wang L."/>
        </authorList>
    </citation>
    <scope>NUCLEOTIDE SEQUENCE [LARGE SCALE GENOMIC DNA]</scope>
    <source>
        <strain evidence="2">cv. PW_Plant_1</strain>
    </source>
</reference>
<organism evidence="1 2">
    <name type="scientific">Diphasiastrum complanatum</name>
    <name type="common">Issler's clubmoss</name>
    <name type="synonym">Lycopodium complanatum</name>
    <dbReference type="NCBI Taxonomy" id="34168"/>
    <lineage>
        <taxon>Eukaryota</taxon>
        <taxon>Viridiplantae</taxon>
        <taxon>Streptophyta</taxon>
        <taxon>Embryophyta</taxon>
        <taxon>Tracheophyta</taxon>
        <taxon>Lycopodiopsida</taxon>
        <taxon>Lycopodiales</taxon>
        <taxon>Lycopodiaceae</taxon>
        <taxon>Lycopodioideae</taxon>
        <taxon>Diphasiastrum</taxon>
    </lineage>
</organism>
<accession>A0ACC2BM74</accession>
<dbReference type="EMBL" id="CM055105">
    <property type="protein sequence ID" value="KAJ7530871.1"/>
    <property type="molecule type" value="Genomic_DNA"/>
</dbReference>
<proteinExistence type="predicted"/>
<keyword evidence="2" id="KW-1185">Reference proteome</keyword>
<sequence length="610" mass="66239">MFAEQGIVLEVALIKDKSTGQQQGCCFIKYASFEEAERANTLYPQPKNFAGGTAPVQVRYADGERERLGAVEHKLFVGCLNRQASEKEIEEIFSPYGRVDDVYIMKDELKQSRGCAFVKYPSREMATAAINALNGTYIMRGCDQPLAVRYADPKRTKIGDTRVGGPGFGGPGFNPRSVAGPYGPRPSLSPGGPMGSRGPSLGWRPSIGGPGPGVGPRPQGGPSSYPIAPRGGGPGSSASQPTGALGGLPGPVGGPAQGGPAQGLYNSSAQIGGPGQTVGAGQTIGSTTPQQYFQQATQRPQSFGQQLSLQPPQQQLPSASLQPQQQSQGYGQQLSSLQTQPLQQLQQQQQQPPPALQPQVGSHSSQQFQPLQTTLHQHPTLQPLQQQYSQLQPATQQYQVLQVPQQLQQSLPLQQAQQRHQQTPLTVQSLPQQQPLSLQAAYQNQLQPQQLQPQPKLQLQPQSQSQTQPQQQQQVYHQVTPVQQPLQQQQSWMLTSQAQPLASSIPLPVASAAPTIAACNWTEHTSPEGHKYYYNSVTGESKWEKPEELTKFEQQQQQQQQQQQISLPQPLSSVSYGAASTPTQHAIQAFTYGQPQLNNGSVDQFRQQIR</sequence>
<comment type="caution">
    <text evidence="1">The sequence shown here is derived from an EMBL/GenBank/DDBJ whole genome shotgun (WGS) entry which is preliminary data.</text>
</comment>
<dbReference type="Proteomes" id="UP001162992">
    <property type="component" value="Chromosome 14"/>
</dbReference>
<evidence type="ECO:0000313" key="2">
    <source>
        <dbReference type="Proteomes" id="UP001162992"/>
    </source>
</evidence>
<gene>
    <name evidence="1" type="ORF">O6H91_14G022900</name>
</gene>
<name>A0ACC2BM74_DIPCM</name>
<protein>
    <submittedName>
        <fullName evidence="1">Uncharacterized protein</fullName>
    </submittedName>
</protein>